<proteinExistence type="predicted"/>
<sequence length="115" mass="13287">MAQSIQDNEVTDNENSLLWKISGNDLQHDSYLLGTMHNVERTFLDSISGFRKAFKAAKQIAIECDIFTQDINNRSKPKELKDYVFMPNDTSKIIRKSILWKLLKVLDKNGLNMTH</sequence>
<evidence type="ECO:0000313" key="1">
    <source>
        <dbReference type="EMBL" id="EFV29592.1"/>
    </source>
</evidence>
<name>E5WZV8_9BACE</name>
<dbReference type="HOGENOM" id="CLU_2104065_0_0_10"/>
<protein>
    <submittedName>
        <fullName evidence="1">Uncharacterized protein</fullName>
    </submittedName>
</protein>
<evidence type="ECO:0000313" key="2">
    <source>
        <dbReference type="Proteomes" id="UP000003246"/>
    </source>
</evidence>
<organism evidence="1 2">
    <name type="scientific">Bacteroides eggerthii 1_2_48FAA</name>
    <dbReference type="NCBI Taxonomy" id="665953"/>
    <lineage>
        <taxon>Bacteria</taxon>
        <taxon>Pseudomonadati</taxon>
        <taxon>Bacteroidota</taxon>
        <taxon>Bacteroidia</taxon>
        <taxon>Bacteroidales</taxon>
        <taxon>Bacteroidaceae</taxon>
        <taxon>Bacteroides</taxon>
    </lineage>
</organism>
<dbReference type="Pfam" id="PF01963">
    <property type="entry name" value="TraB_PrgY_gumN"/>
    <property type="match status" value="1"/>
</dbReference>
<dbReference type="AlphaFoldDB" id="E5WZV8"/>
<dbReference type="Proteomes" id="UP000003246">
    <property type="component" value="Unassembled WGS sequence"/>
</dbReference>
<dbReference type="EMBL" id="ACWG01000027">
    <property type="protein sequence ID" value="EFV29592.1"/>
    <property type="molecule type" value="Genomic_DNA"/>
</dbReference>
<reference evidence="1 2" key="1">
    <citation type="submission" date="2010-10" db="EMBL/GenBank/DDBJ databases">
        <title>The Genome Sequence of Bacteroides eggerthii strain 1_2_48FAA.</title>
        <authorList>
            <consortium name="The Broad Institute Genome Sequencing Platform"/>
            <person name="Ward D."/>
            <person name="Earl A."/>
            <person name="Feldgarden M."/>
            <person name="Young S.K."/>
            <person name="Gargeya S."/>
            <person name="Zeng Q."/>
            <person name="Alvarado L."/>
            <person name="Berlin A."/>
            <person name="Bochicchio J."/>
            <person name="Chapman S.B."/>
            <person name="Chen Z."/>
            <person name="Freedman E."/>
            <person name="Gellesch M."/>
            <person name="Goldberg J."/>
            <person name="Griggs A."/>
            <person name="Gujja S."/>
            <person name="Heilman E."/>
            <person name="Heiman D."/>
            <person name="Howarth C."/>
            <person name="Mehta T."/>
            <person name="Neiman D."/>
            <person name="Pearson M."/>
            <person name="Roberts A."/>
            <person name="Saif S."/>
            <person name="Shea T."/>
            <person name="Shenoy N."/>
            <person name="Sisk P."/>
            <person name="Stolte C."/>
            <person name="Sykes S."/>
            <person name="White J."/>
            <person name="Yandava C."/>
            <person name="Allen-Vercoe E."/>
            <person name="Ambrose C."/>
            <person name="Strauss J."/>
            <person name="Daigneault M."/>
            <person name="Haas B."/>
            <person name="Nusbaum C."/>
            <person name="Birren B."/>
        </authorList>
    </citation>
    <scope>NUCLEOTIDE SEQUENCE [LARGE SCALE GENOMIC DNA]</scope>
    <source>
        <strain evidence="1 2">1_2_48FAA</strain>
    </source>
</reference>
<dbReference type="InterPro" id="IPR002816">
    <property type="entry name" value="TraB/PrgY/GumN_fam"/>
</dbReference>
<accession>E5WZV8</accession>
<comment type="caution">
    <text evidence="1">The sequence shown here is derived from an EMBL/GenBank/DDBJ whole genome shotgun (WGS) entry which is preliminary data.</text>
</comment>
<gene>
    <name evidence="1" type="ORF">HMPREF1016_02199</name>
</gene>